<dbReference type="PANTHER" id="PTHR32089">
    <property type="entry name" value="METHYL-ACCEPTING CHEMOTAXIS PROTEIN MCPB"/>
    <property type="match status" value="1"/>
</dbReference>
<gene>
    <name evidence="5" type="ORF">GCM10010466_38490</name>
</gene>
<comment type="caution">
    <text evidence="5">The sequence shown here is derived from an EMBL/GenBank/DDBJ whole genome shotgun (WGS) entry which is preliminary data.</text>
</comment>
<sequence length="116" mass="11658">MVKMITAIAEQTNLLVLNATIEAARAGESGKGFAVVAGEVKDLAQQTGRATDDIGGRVQAIQAGTAVAVGAISAVGSVIERVNEYQASIAETVEEQSATTTEISRNIAEAAGGVAG</sequence>
<dbReference type="InterPro" id="IPR004090">
    <property type="entry name" value="Chemotax_Me-accpt_rcpt"/>
</dbReference>
<dbReference type="PANTHER" id="PTHR32089:SF112">
    <property type="entry name" value="LYSOZYME-LIKE PROTEIN-RELATED"/>
    <property type="match status" value="1"/>
</dbReference>
<dbReference type="SUPFAM" id="SSF58104">
    <property type="entry name" value="Methyl-accepting chemotaxis protein (MCP) signaling domain"/>
    <property type="match status" value="1"/>
</dbReference>
<keyword evidence="1 3" id="KW-0807">Transducer</keyword>
<proteinExistence type="inferred from homology"/>
<evidence type="ECO:0000259" key="4">
    <source>
        <dbReference type="PROSITE" id="PS50111"/>
    </source>
</evidence>
<name>A0ABP6NEV0_9ACTN</name>
<dbReference type="InterPro" id="IPR004089">
    <property type="entry name" value="MCPsignal_dom"/>
</dbReference>
<accession>A0ABP6NEV0</accession>
<dbReference type="Gene3D" id="1.10.287.950">
    <property type="entry name" value="Methyl-accepting chemotaxis protein"/>
    <property type="match status" value="1"/>
</dbReference>
<evidence type="ECO:0000256" key="2">
    <source>
        <dbReference type="ARBA" id="ARBA00029447"/>
    </source>
</evidence>
<comment type="similarity">
    <text evidence="2">Belongs to the methyl-accepting chemotaxis (MCP) protein family.</text>
</comment>
<evidence type="ECO:0000313" key="6">
    <source>
        <dbReference type="Proteomes" id="UP001500320"/>
    </source>
</evidence>
<reference evidence="6" key="1">
    <citation type="journal article" date="2019" name="Int. J. Syst. Evol. Microbiol.">
        <title>The Global Catalogue of Microorganisms (GCM) 10K type strain sequencing project: providing services to taxonomists for standard genome sequencing and annotation.</title>
        <authorList>
            <consortium name="The Broad Institute Genomics Platform"/>
            <consortium name="The Broad Institute Genome Sequencing Center for Infectious Disease"/>
            <person name="Wu L."/>
            <person name="Ma J."/>
        </authorList>
    </citation>
    <scope>NUCLEOTIDE SEQUENCE [LARGE SCALE GENOMIC DNA]</scope>
    <source>
        <strain evidence="6">JCM 9373</strain>
    </source>
</reference>
<dbReference type="PRINTS" id="PR00260">
    <property type="entry name" value="CHEMTRNSDUCR"/>
</dbReference>
<keyword evidence="6" id="KW-1185">Reference proteome</keyword>
<organism evidence="5 6">
    <name type="scientific">Planomonospora alba</name>
    <dbReference type="NCBI Taxonomy" id="161354"/>
    <lineage>
        <taxon>Bacteria</taxon>
        <taxon>Bacillati</taxon>
        <taxon>Actinomycetota</taxon>
        <taxon>Actinomycetes</taxon>
        <taxon>Streptosporangiales</taxon>
        <taxon>Streptosporangiaceae</taxon>
        <taxon>Planomonospora</taxon>
    </lineage>
</organism>
<feature type="domain" description="Methyl-accepting transducer" evidence="4">
    <location>
        <begin position="1"/>
        <end position="116"/>
    </location>
</feature>
<protein>
    <recommendedName>
        <fullName evidence="4">Methyl-accepting transducer domain-containing protein</fullName>
    </recommendedName>
</protein>
<dbReference type="Proteomes" id="UP001500320">
    <property type="component" value="Unassembled WGS sequence"/>
</dbReference>
<evidence type="ECO:0000256" key="3">
    <source>
        <dbReference type="PROSITE-ProRule" id="PRU00284"/>
    </source>
</evidence>
<dbReference type="EMBL" id="BAAAUT010000030">
    <property type="protein sequence ID" value="GAA3143772.1"/>
    <property type="molecule type" value="Genomic_DNA"/>
</dbReference>
<evidence type="ECO:0000256" key="1">
    <source>
        <dbReference type="ARBA" id="ARBA00023224"/>
    </source>
</evidence>
<dbReference type="Pfam" id="PF00015">
    <property type="entry name" value="MCPsignal"/>
    <property type="match status" value="1"/>
</dbReference>
<evidence type="ECO:0000313" key="5">
    <source>
        <dbReference type="EMBL" id="GAA3143772.1"/>
    </source>
</evidence>
<dbReference type="PROSITE" id="PS50111">
    <property type="entry name" value="CHEMOTAXIS_TRANSDUC_2"/>
    <property type="match status" value="1"/>
</dbReference>